<comment type="subcellular location">
    <subcellularLocation>
        <location evidence="1 9">Cell inner membrane</location>
        <topology evidence="1 9">Multi-pass membrane protein</topology>
    </subcellularLocation>
</comment>
<proteinExistence type="inferred from homology"/>
<feature type="transmembrane region" description="Helical" evidence="9">
    <location>
        <begin position="12"/>
        <end position="32"/>
    </location>
</feature>
<evidence type="ECO:0000256" key="2">
    <source>
        <dbReference type="ARBA" id="ARBA00022448"/>
    </source>
</evidence>
<feature type="transmembrane region" description="Helical" evidence="9">
    <location>
        <begin position="90"/>
        <end position="111"/>
    </location>
</feature>
<feature type="transmembrane region" description="Helical" evidence="9">
    <location>
        <begin position="52"/>
        <end position="69"/>
    </location>
</feature>
<evidence type="ECO:0000256" key="6">
    <source>
        <dbReference type="ARBA" id="ARBA00022989"/>
    </source>
</evidence>
<dbReference type="EMBL" id="RJKX01000016">
    <property type="protein sequence ID" value="ROP83778.1"/>
    <property type="molecule type" value="Genomic_DNA"/>
</dbReference>
<dbReference type="Proteomes" id="UP000278222">
    <property type="component" value="Unassembled WGS sequence"/>
</dbReference>
<keyword evidence="12" id="KW-1185">Reference proteome</keyword>
<evidence type="ECO:0000256" key="3">
    <source>
        <dbReference type="ARBA" id="ARBA00022475"/>
    </source>
</evidence>
<sequence>MDWFDRCTTGAAKLLMWVGCTAVVLMAVHVTWDVVQRTFFGRGMLGTTEIVSFYYMVAVVCFPLAWIERRDEHINVEILFQRMSSGIQRVMTLFATICSAGFFSAFAYRSWLDALNALSTGETMMGYAEIAIWPARFILPISFALVVVVCVSQIVRLIFRYAPPAADRPIEEDATFRA</sequence>
<dbReference type="InterPro" id="IPR055348">
    <property type="entry name" value="DctQ"/>
</dbReference>
<evidence type="ECO:0000256" key="8">
    <source>
        <dbReference type="ARBA" id="ARBA00038436"/>
    </source>
</evidence>
<keyword evidence="3" id="KW-1003">Cell membrane</keyword>
<organism evidence="11 12">
    <name type="scientific">Stella humosa</name>
    <dbReference type="NCBI Taxonomy" id="94"/>
    <lineage>
        <taxon>Bacteria</taxon>
        <taxon>Pseudomonadati</taxon>
        <taxon>Pseudomonadota</taxon>
        <taxon>Alphaproteobacteria</taxon>
        <taxon>Rhodospirillales</taxon>
        <taxon>Stellaceae</taxon>
        <taxon>Stella</taxon>
    </lineage>
</organism>
<dbReference type="InterPro" id="IPR007387">
    <property type="entry name" value="TRAP_DctQ"/>
</dbReference>
<keyword evidence="4 9" id="KW-0997">Cell inner membrane</keyword>
<dbReference type="Pfam" id="PF04290">
    <property type="entry name" value="DctQ"/>
    <property type="match status" value="1"/>
</dbReference>
<keyword evidence="2 9" id="KW-0813">Transport</keyword>
<dbReference type="RefSeq" id="WP_170216643.1">
    <property type="nucleotide sequence ID" value="NZ_AP019700.1"/>
</dbReference>
<evidence type="ECO:0000256" key="9">
    <source>
        <dbReference type="RuleBase" id="RU369079"/>
    </source>
</evidence>
<evidence type="ECO:0000256" key="7">
    <source>
        <dbReference type="ARBA" id="ARBA00023136"/>
    </source>
</evidence>
<keyword evidence="5 9" id="KW-0812">Transmembrane</keyword>
<evidence type="ECO:0000259" key="10">
    <source>
        <dbReference type="Pfam" id="PF04290"/>
    </source>
</evidence>
<evidence type="ECO:0000256" key="5">
    <source>
        <dbReference type="ARBA" id="ARBA00022692"/>
    </source>
</evidence>
<keyword evidence="6 9" id="KW-1133">Transmembrane helix</keyword>
<evidence type="ECO:0000256" key="1">
    <source>
        <dbReference type="ARBA" id="ARBA00004429"/>
    </source>
</evidence>
<evidence type="ECO:0000313" key="12">
    <source>
        <dbReference type="Proteomes" id="UP000278222"/>
    </source>
</evidence>
<comment type="function">
    <text evidence="9">Part of the tripartite ATP-independent periplasmic (TRAP) transport system.</text>
</comment>
<reference evidence="11 12" key="1">
    <citation type="submission" date="2018-11" db="EMBL/GenBank/DDBJ databases">
        <title>Genomic Encyclopedia of Type Strains, Phase IV (KMG-IV): sequencing the most valuable type-strain genomes for metagenomic binning, comparative biology and taxonomic classification.</title>
        <authorList>
            <person name="Goeker M."/>
        </authorList>
    </citation>
    <scope>NUCLEOTIDE SEQUENCE [LARGE SCALE GENOMIC DNA]</scope>
    <source>
        <strain evidence="11 12">DSM 5900</strain>
    </source>
</reference>
<dbReference type="GO" id="GO:0015740">
    <property type="term" value="P:C4-dicarboxylate transport"/>
    <property type="evidence" value="ECO:0007669"/>
    <property type="project" value="TreeGrafter"/>
</dbReference>
<dbReference type="GO" id="GO:0022857">
    <property type="term" value="F:transmembrane transporter activity"/>
    <property type="evidence" value="ECO:0007669"/>
    <property type="project" value="UniProtKB-UniRule"/>
</dbReference>
<gene>
    <name evidence="11" type="ORF">EDC65_4427</name>
</gene>
<evidence type="ECO:0000313" key="11">
    <source>
        <dbReference type="EMBL" id="ROP83778.1"/>
    </source>
</evidence>
<accession>A0A3N1KZN0</accession>
<dbReference type="GO" id="GO:0005886">
    <property type="term" value="C:plasma membrane"/>
    <property type="evidence" value="ECO:0007669"/>
    <property type="project" value="UniProtKB-SubCell"/>
</dbReference>
<evidence type="ECO:0000256" key="4">
    <source>
        <dbReference type="ARBA" id="ARBA00022519"/>
    </source>
</evidence>
<comment type="caution">
    <text evidence="11">The sequence shown here is derived from an EMBL/GenBank/DDBJ whole genome shotgun (WGS) entry which is preliminary data.</text>
</comment>
<dbReference type="PANTHER" id="PTHR35011">
    <property type="entry name" value="2,3-DIKETO-L-GULONATE TRAP TRANSPORTER SMALL PERMEASE PROTEIN YIAM"/>
    <property type="match status" value="1"/>
</dbReference>
<comment type="similarity">
    <text evidence="8 9">Belongs to the TRAP transporter small permease family.</text>
</comment>
<protein>
    <recommendedName>
        <fullName evidence="9">TRAP transporter small permease protein</fullName>
    </recommendedName>
</protein>
<feature type="transmembrane region" description="Helical" evidence="9">
    <location>
        <begin position="131"/>
        <end position="151"/>
    </location>
</feature>
<dbReference type="PANTHER" id="PTHR35011:SF10">
    <property type="entry name" value="TRAP TRANSPORTER SMALL PERMEASE PROTEIN"/>
    <property type="match status" value="1"/>
</dbReference>
<name>A0A3N1KZN0_9PROT</name>
<dbReference type="AlphaFoldDB" id="A0A3N1KZN0"/>
<keyword evidence="7 9" id="KW-0472">Membrane</keyword>
<feature type="domain" description="Tripartite ATP-independent periplasmic transporters DctQ component" evidence="10">
    <location>
        <begin position="26"/>
        <end position="158"/>
    </location>
</feature>
<comment type="subunit">
    <text evidence="9">The complex comprises the extracytoplasmic solute receptor protein and the two transmembrane proteins.</text>
</comment>